<keyword evidence="1 2" id="KW-0732">Signal</keyword>
<dbReference type="Pfam" id="PF03480">
    <property type="entry name" value="DctP"/>
    <property type="match status" value="2"/>
</dbReference>
<feature type="chain" id="PRO_5038632396" evidence="2">
    <location>
        <begin position="25"/>
        <end position="375"/>
    </location>
</feature>
<dbReference type="GO" id="GO:0055085">
    <property type="term" value="P:transmembrane transport"/>
    <property type="evidence" value="ECO:0007669"/>
    <property type="project" value="InterPro"/>
</dbReference>
<feature type="signal peptide" evidence="2">
    <location>
        <begin position="1"/>
        <end position="24"/>
    </location>
</feature>
<evidence type="ECO:0000256" key="1">
    <source>
        <dbReference type="ARBA" id="ARBA00022729"/>
    </source>
</evidence>
<dbReference type="InterPro" id="IPR038404">
    <property type="entry name" value="TRAP_DctP_sf"/>
</dbReference>
<protein>
    <submittedName>
        <fullName evidence="3">TRAP-type C4-dicarboxylate transport system, substrate-binding protein</fullName>
    </submittedName>
</protein>
<sequence length="375" mass="42001">MMKNGLTISILLMALLVISGCAGNEETATEDEPIVLRAGTNLPASHYLLQDILKPAIERIEEESDGRVVFELYDSESLVRAGEEMEALRTGTIDIALPMYDVYDTQRFPFAEIPLLPVSEASMEIYSKATTIMNNDNEPYSDGLTHRERLYGEKELVGWPFTIGRSYTIGTVTDPIESLSEFQAMQIRIPSTVHEIYSRNLGFSPSSISANEAYDAFNRGTLDGGFTPVTDWKSYGLDEVFTYLIDGINAGSWPTTVAMSQERYHELPKDIQEIIDTAFTEELAIEKNPYIAELQNEIDEEIMQAFLESGGVVEPLEDLPIEVQEKVEDGISQTWIDWIENMERYGEPGKEAAIKWRDAILEAGGDVPEAVKEIE</sequence>
<gene>
    <name evidence="3" type="ORF">SAMN05216187_1129</name>
</gene>
<organism evidence="3 4">
    <name type="scientific">Jeotgalicoccus aerolatus</name>
    <dbReference type="NCBI Taxonomy" id="709510"/>
    <lineage>
        <taxon>Bacteria</taxon>
        <taxon>Bacillati</taxon>
        <taxon>Bacillota</taxon>
        <taxon>Bacilli</taxon>
        <taxon>Bacillales</taxon>
        <taxon>Staphylococcaceae</taxon>
        <taxon>Jeotgalicoccus</taxon>
    </lineage>
</organism>
<dbReference type="PANTHER" id="PTHR33376:SF15">
    <property type="entry name" value="BLL6794 PROTEIN"/>
    <property type="match status" value="1"/>
</dbReference>
<dbReference type="InterPro" id="IPR018389">
    <property type="entry name" value="DctP_fam"/>
</dbReference>
<proteinExistence type="predicted"/>
<dbReference type="PANTHER" id="PTHR33376">
    <property type="match status" value="1"/>
</dbReference>
<dbReference type="EMBL" id="FNFI01000012">
    <property type="protein sequence ID" value="SDK62320.1"/>
    <property type="molecule type" value="Genomic_DNA"/>
</dbReference>
<dbReference type="Gene3D" id="3.40.190.170">
    <property type="entry name" value="Bacterial extracellular solute-binding protein, family 7"/>
    <property type="match status" value="1"/>
</dbReference>
<dbReference type="STRING" id="586411.SAMN05216187_1129"/>
<name>A0A1G9DEQ6_9STAP</name>
<accession>A0A1G9DEQ6</accession>
<dbReference type="RefSeq" id="WP_092599325.1">
    <property type="nucleotide sequence ID" value="NZ_FNFI01000012.1"/>
</dbReference>
<evidence type="ECO:0000313" key="4">
    <source>
        <dbReference type="Proteomes" id="UP000242700"/>
    </source>
</evidence>
<evidence type="ECO:0000256" key="2">
    <source>
        <dbReference type="SAM" id="SignalP"/>
    </source>
</evidence>
<dbReference type="Proteomes" id="UP000242700">
    <property type="component" value="Unassembled WGS sequence"/>
</dbReference>
<reference evidence="4" key="1">
    <citation type="submission" date="2016-10" db="EMBL/GenBank/DDBJ databases">
        <authorList>
            <person name="Varghese N."/>
            <person name="Submissions S."/>
        </authorList>
    </citation>
    <scope>NUCLEOTIDE SEQUENCE [LARGE SCALE GENOMIC DNA]</scope>
    <source>
        <strain evidence="4">CGMCC 1.8911</strain>
    </source>
</reference>
<dbReference type="OrthoDB" id="1646at2"/>
<evidence type="ECO:0000313" key="3">
    <source>
        <dbReference type="EMBL" id="SDK62320.1"/>
    </source>
</evidence>
<dbReference type="PROSITE" id="PS51257">
    <property type="entry name" value="PROKAR_LIPOPROTEIN"/>
    <property type="match status" value="1"/>
</dbReference>
<dbReference type="AlphaFoldDB" id="A0A1G9DEQ6"/>